<accession>A0A8R1Z1S2</accession>
<sequence>MSRMSSLLLLALCVAVAFTLDCRKFSFAPACRGLLLKRASSAQEFELATKTCTTPSDVLSKVIEAAELAGYGEVVDMAFLRSFHNKALTETIAVQHMNTKA</sequence>
<accession>A0A2A6D3G9</accession>
<dbReference type="AlphaFoldDB" id="A0A2A6D3G9"/>
<reference evidence="1" key="2">
    <citation type="submission" date="2022-06" db="UniProtKB">
        <authorList>
            <consortium name="EnsemblMetazoa"/>
        </authorList>
    </citation>
    <scope>IDENTIFICATION</scope>
    <source>
        <strain evidence="1">PS312</strain>
    </source>
</reference>
<keyword evidence="2" id="KW-1185">Reference proteome</keyword>
<gene>
    <name evidence="1" type="primary">WBGene00284331</name>
</gene>
<reference evidence="2" key="1">
    <citation type="journal article" date="2008" name="Nat. Genet.">
        <title>The Pristionchus pacificus genome provides a unique perspective on nematode lifestyle and parasitism.</title>
        <authorList>
            <person name="Dieterich C."/>
            <person name="Clifton S.W."/>
            <person name="Schuster L.N."/>
            <person name="Chinwalla A."/>
            <person name="Delehaunty K."/>
            <person name="Dinkelacker I."/>
            <person name="Fulton L."/>
            <person name="Fulton R."/>
            <person name="Godfrey J."/>
            <person name="Minx P."/>
            <person name="Mitreva M."/>
            <person name="Roeseler W."/>
            <person name="Tian H."/>
            <person name="Witte H."/>
            <person name="Yang S.P."/>
            <person name="Wilson R.K."/>
            <person name="Sommer R.J."/>
        </authorList>
    </citation>
    <scope>NUCLEOTIDE SEQUENCE [LARGE SCALE GENOMIC DNA]</scope>
    <source>
        <strain evidence="2">PS312</strain>
    </source>
</reference>
<dbReference type="EnsemblMetazoa" id="PPA45962.1">
    <property type="protein sequence ID" value="PPA45962.1"/>
    <property type="gene ID" value="WBGene00284331"/>
</dbReference>
<evidence type="ECO:0000313" key="1">
    <source>
        <dbReference type="EnsemblMetazoa" id="PPA45962.1"/>
    </source>
</evidence>
<organism evidence="1 2">
    <name type="scientific">Pristionchus pacificus</name>
    <name type="common">Parasitic nematode worm</name>
    <dbReference type="NCBI Taxonomy" id="54126"/>
    <lineage>
        <taxon>Eukaryota</taxon>
        <taxon>Metazoa</taxon>
        <taxon>Ecdysozoa</taxon>
        <taxon>Nematoda</taxon>
        <taxon>Chromadorea</taxon>
        <taxon>Rhabditida</taxon>
        <taxon>Rhabditina</taxon>
        <taxon>Diplogasteromorpha</taxon>
        <taxon>Diplogasteroidea</taxon>
        <taxon>Neodiplogasteridae</taxon>
        <taxon>Pristionchus</taxon>
    </lineage>
</organism>
<evidence type="ECO:0000313" key="2">
    <source>
        <dbReference type="Proteomes" id="UP000005239"/>
    </source>
</evidence>
<dbReference type="OrthoDB" id="5807133at2759"/>
<protein>
    <submittedName>
        <fullName evidence="1">Snet-1</fullName>
    </submittedName>
</protein>
<proteinExistence type="predicted"/>
<name>A0A2A6D3G9_PRIPA</name>
<dbReference type="Proteomes" id="UP000005239">
    <property type="component" value="Unassembled WGS sequence"/>
</dbReference>